<feature type="transmembrane region" description="Helical" evidence="2">
    <location>
        <begin position="850"/>
        <end position="875"/>
    </location>
</feature>
<evidence type="ECO:0008006" key="5">
    <source>
        <dbReference type="Google" id="ProtNLM"/>
    </source>
</evidence>
<feature type="region of interest" description="Disordered" evidence="1">
    <location>
        <begin position="583"/>
        <end position="627"/>
    </location>
</feature>
<organism evidence="3 4">
    <name type="scientific">Vitrella brassicaformis (strain CCMP3155)</name>
    <dbReference type="NCBI Taxonomy" id="1169540"/>
    <lineage>
        <taxon>Eukaryota</taxon>
        <taxon>Sar</taxon>
        <taxon>Alveolata</taxon>
        <taxon>Colpodellida</taxon>
        <taxon>Vitrellaceae</taxon>
        <taxon>Vitrella</taxon>
    </lineage>
</organism>
<feature type="transmembrane region" description="Helical" evidence="2">
    <location>
        <begin position="422"/>
        <end position="444"/>
    </location>
</feature>
<feature type="transmembrane region" description="Helical" evidence="2">
    <location>
        <begin position="337"/>
        <end position="357"/>
    </location>
</feature>
<feature type="region of interest" description="Disordered" evidence="1">
    <location>
        <begin position="75"/>
        <end position="99"/>
    </location>
</feature>
<feature type="transmembrane region" description="Helical" evidence="2">
    <location>
        <begin position="793"/>
        <end position="813"/>
    </location>
</feature>
<feature type="transmembrane region" description="Helical" evidence="2">
    <location>
        <begin position="825"/>
        <end position="844"/>
    </location>
</feature>
<keyword evidence="4" id="KW-1185">Reference proteome</keyword>
<dbReference type="Proteomes" id="UP000041254">
    <property type="component" value="Unassembled WGS sequence"/>
</dbReference>
<feature type="compositionally biased region" description="Polar residues" evidence="1">
    <location>
        <begin position="80"/>
        <end position="90"/>
    </location>
</feature>
<feature type="transmembrane region" description="Helical" evidence="2">
    <location>
        <begin position="230"/>
        <end position="254"/>
    </location>
</feature>
<evidence type="ECO:0000313" key="4">
    <source>
        <dbReference type="Proteomes" id="UP000041254"/>
    </source>
</evidence>
<keyword evidence="2" id="KW-0472">Membrane</keyword>
<evidence type="ECO:0000256" key="2">
    <source>
        <dbReference type="SAM" id="Phobius"/>
    </source>
</evidence>
<dbReference type="VEuPathDB" id="CryptoDB:Vbra_4665"/>
<accession>A0A0G4EB69</accession>
<proteinExistence type="predicted"/>
<name>A0A0G4EB69_VITBC</name>
<feature type="transmembrane region" description="Helical" evidence="2">
    <location>
        <begin position="713"/>
        <end position="737"/>
    </location>
</feature>
<keyword evidence="2" id="KW-1133">Transmembrane helix</keyword>
<dbReference type="PANTHER" id="PTHR11319:SF35">
    <property type="entry name" value="OUTER MEMBRANE PROTEIN PMPC-RELATED"/>
    <property type="match status" value="1"/>
</dbReference>
<dbReference type="PANTHER" id="PTHR11319">
    <property type="entry name" value="G PROTEIN-COUPLED RECEPTOR-RELATED"/>
    <property type="match status" value="1"/>
</dbReference>
<protein>
    <recommendedName>
        <fullName evidence="5">TRP C-terminal domain-containing protein</fullName>
    </recommendedName>
</protein>
<dbReference type="EMBL" id="CDMY01000086">
    <property type="protein sequence ID" value="CEL92500.1"/>
    <property type="molecule type" value="Genomic_DNA"/>
</dbReference>
<feature type="transmembrane region" description="Helical" evidence="2">
    <location>
        <begin position="465"/>
        <end position="481"/>
    </location>
</feature>
<dbReference type="AlphaFoldDB" id="A0A0G4EB69"/>
<keyword evidence="2" id="KW-0812">Transmembrane</keyword>
<feature type="transmembrane region" description="Helical" evidence="2">
    <location>
        <begin position="641"/>
        <end position="662"/>
    </location>
</feature>
<dbReference type="PhylomeDB" id="A0A0G4EB69"/>
<feature type="transmembrane region" description="Helical" evidence="2">
    <location>
        <begin position="529"/>
        <end position="549"/>
    </location>
</feature>
<gene>
    <name evidence="3" type="ORF">Vbra_4665</name>
</gene>
<evidence type="ECO:0000256" key="1">
    <source>
        <dbReference type="SAM" id="MobiDB-lite"/>
    </source>
</evidence>
<sequence>MYQPYSHRVGVHIRIETNANGEHTKTNGDHSYPTRSDIRREYRTTVRSVLSVQSFALQGLKLRLITPSTRMPSAAAAPASTVQSVRQAHTATDKSEQKRANNAPLMQVLMKAQLHATVVLVMSDCLPGLNCSLPVNYNASVLPSFFQLTVQLQSDGLSHNATREVTTYSGGLTLLPIVMRCPLPSSCKGTNKTDGLNICSEGHEGFVCNRCKAGFSRQTPQQPCVPCASLWLILLVNALLVVATLTAIFILTALAEREASSPRSEVPSQLTKIGLSHITAVCGLAFLVFDESLWGDQISSLVGPFFAWGGGVPQSYQVWECLLRPYVGDKCVLYRHAMWLALPLIWLTAVPLIASGLDKVRNALKSMRCSDSDQSTSLATGTYLRALSAPPSEGHEGFVCNRCKAGFSRQTPQQPCVPCASLWLILLVNALLVVATLTAIFLLTALAERGASSLRAEVPSQLTKIGLSHITAVCGLAFLVFDESLWGDQISSLVGPFFAWGGGVPQSYQVFECLLRPYVGNKCVLYRHAMWLALPLIWLTAVPLIASGFDKVRNAFKSMRCSDSDQSTSLATGTYLRALSAPPSVTDGRADDAPAHGPHQRSVTFHEESRREPVTPPSSQPSLAEPRKSGRWRQWLDNRGAIVFVILTFIHPTVTKSMLALLRCRWYPYVDDAISIAPGESVSLLPIDPMDDMRPRMDLDSDVICRSAEHAPFLWIAVAGLLLWTFAPVVCGVAFLWRHRDGLQDHRTRRRVGFLYVGYRKNLYYWDAVLAMRRVLVLLIAQQATAQPRQQLLGWMVVAAVCVVLQLIMWPFDRGSMDILNRSELRGLLVWLMSLFVMDWVVVLPEGTSLVLTVGLVLVVILANLVHYIMLATQICRHGLLQLGYTYTALTDRKKGFARVVSGCLTGPLVSWLIHREEDRRRVSPKVFYDWSSAALSADGPSAASGVCHPSAGRPVPRVVTAMQLTHEFLWSHAFLVQSLRQRRVETRSRRGGHVVVHLPKPDDSSATKLRGIRTTDLSNIFRNQDSTEVSTRLEAGKTSDDIPLDQSEVSRIEEQPTDSDVSAGITWHDLQANLYYVVDELVSREQMHQAALKRTADGSDLEKADSEASSVHQRYTGGWRGVYEAFRKAKRTLIEKGSPPDAIPEVLASLAPTVMETPSGDVAVSGVSCSLFSTQSRQSDAHPPCRHLMRVD</sequence>
<evidence type="ECO:0000313" key="3">
    <source>
        <dbReference type="EMBL" id="CEL92500.1"/>
    </source>
</evidence>
<dbReference type="InParanoid" id="A0A0G4EB69"/>
<reference evidence="3 4" key="1">
    <citation type="submission" date="2014-11" db="EMBL/GenBank/DDBJ databases">
        <authorList>
            <person name="Zhu J."/>
            <person name="Qi W."/>
            <person name="Song R."/>
        </authorList>
    </citation>
    <scope>NUCLEOTIDE SEQUENCE [LARGE SCALE GENOMIC DNA]</scope>
</reference>
<feature type="compositionally biased region" description="Basic and acidic residues" evidence="1">
    <location>
        <begin position="604"/>
        <end position="613"/>
    </location>
</feature>